<name>A0A4U0TN17_9PEZI</name>
<organism evidence="1 2">
    <name type="scientific">Salinomyces thailandicus</name>
    <dbReference type="NCBI Taxonomy" id="706561"/>
    <lineage>
        <taxon>Eukaryota</taxon>
        <taxon>Fungi</taxon>
        <taxon>Dikarya</taxon>
        <taxon>Ascomycota</taxon>
        <taxon>Pezizomycotina</taxon>
        <taxon>Dothideomycetes</taxon>
        <taxon>Dothideomycetidae</taxon>
        <taxon>Mycosphaerellales</taxon>
        <taxon>Teratosphaeriaceae</taxon>
        <taxon>Salinomyces</taxon>
    </lineage>
</organism>
<dbReference type="OrthoDB" id="3914029at2759"/>
<comment type="caution">
    <text evidence="1">The sequence shown here is derived from an EMBL/GenBank/DDBJ whole genome shotgun (WGS) entry which is preliminary data.</text>
</comment>
<evidence type="ECO:0000313" key="2">
    <source>
        <dbReference type="Proteomes" id="UP000308549"/>
    </source>
</evidence>
<proteinExistence type="predicted"/>
<reference evidence="1 2" key="1">
    <citation type="submission" date="2017-03" db="EMBL/GenBank/DDBJ databases">
        <title>Genomes of endolithic fungi from Antarctica.</title>
        <authorList>
            <person name="Coleine C."/>
            <person name="Masonjones S."/>
            <person name="Stajich J.E."/>
        </authorList>
    </citation>
    <scope>NUCLEOTIDE SEQUENCE [LARGE SCALE GENOMIC DNA]</scope>
    <source>
        <strain evidence="1 2">CCFEE 6315</strain>
    </source>
</reference>
<protein>
    <submittedName>
        <fullName evidence="1">Uncharacterized protein</fullName>
    </submittedName>
</protein>
<keyword evidence="2" id="KW-1185">Reference proteome</keyword>
<dbReference type="EMBL" id="NAJL01000060">
    <property type="protein sequence ID" value="TKA23152.1"/>
    <property type="molecule type" value="Genomic_DNA"/>
</dbReference>
<dbReference type="Proteomes" id="UP000308549">
    <property type="component" value="Unassembled WGS sequence"/>
</dbReference>
<evidence type="ECO:0000313" key="1">
    <source>
        <dbReference type="EMBL" id="TKA23152.1"/>
    </source>
</evidence>
<dbReference type="AlphaFoldDB" id="A0A4U0TN17"/>
<accession>A0A4U0TN17</accession>
<sequence>MAEPPSYEETTAGDYHSYADEKGGTKGIQHFSIRQEIGASRSQHVAALVARLLPQVRERARSGLSRSTLLLLPSDQDCGCKGHLVGFPEDDVPIVVQLEGRHDTLEFWVQKQALDLLQEQMLDAVSDNLPATPVEIPLPPIEPPQARTSFFGRKASKATVEVQKPVRPEPVTVQVELDEVYFRTETEYGLMETLRKRAVIVNVVVR</sequence>
<gene>
    <name evidence="1" type="ORF">B0A50_07182</name>
</gene>